<dbReference type="InterPro" id="IPR006219">
    <property type="entry name" value="DAHP_synth_1"/>
</dbReference>
<evidence type="ECO:0000313" key="11">
    <source>
        <dbReference type="Proteomes" id="UP001057998"/>
    </source>
</evidence>
<dbReference type="RefSeq" id="WP_255392113.1">
    <property type="nucleotide sequence ID" value="NZ_CP101509.1"/>
</dbReference>
<keyword evidence="4 8" id="KW-0028">Amino-acid biosynthesis</keyword>
<protein>
    <recommendedName>
        <fullName evidence="8">Phospho-2-dehydro-3-deoxyheptonate aldolase</fullName>
        <ecNumber evidence="8">2.5.1.54</ecNumber>
    </recommendedName>
</protein>
<comment type="catalytic activity">
    <reaction evidence="7 8">
        <text>D-erythrose 4-phosphate + phosphoenolpyruvate + H2O = 7-phospho-2-dehydro-3-deoxy-D-arabino-heptonate + phosphate</text>
        <dbReference type="Rhea" id="RHEA:14717"/>
        <dbReference type="ChEBI" id="CHEBI:15377"/>
        <dbReference type="ChEBI" id="CHEBI:16897"/>
        <dbReference type="ChEBI" id="CHEBI:43474"/>
        <dbReference type="ChEBI" id="CHEBI:58394"/>
        <dbReference type="ChEBI" id="CHEBI:58702"/>
        <dbReference type="EC" id="2.5.1.54"/>
    </reaction>
</comment>
<gene>
    <name evidence="10" type="ORF">NNL38_19505</name>
</gene>
<dbReference type="EC" id="2.5.1.54" evidence="8"/>
<evidence type="ECO:0000256" key="8">
    <source>
        <dbReference type="PIRNR" id="PIRNR001361"/>
    </source>
</evidence>
<dbReference type="NCBIfam" id="TIGR00034">
    <property type="entry name" value="aroFGH"/>
    <property type="match status" value="1"/>
</dbReference>
<dbReference type="NCBIfam" id="NF009396">
    <property type="entry name" value="PRK12756.1"/>
    <property type="match status" value="1"/>
</dbReference>
<comment type="similarity">
    <text evidence="3 8">Belongs to the class-I DAHP synthase family.</text>
</comment>
<evidence type="ECO:0000313" key="10">
    <source>
        <dbReference type="EMBL" id="UTV30748.1"/>
    </source>
</evidence>
<feature type="domain" description="DAHP synthetase I/KDSA" evidence="9">
    <location>
        <begin position="41"/>
        <end position="335"/>
    </location>
</feature>
<proteinExistence type="inferred from homology"/>
<keyword evidence="6 8" id="KW-0057">Aromatic amino acid biosynthesis</keyword>
<dbReference type="GO" id="GO:0003849">
    <property type="term" value="F:3-deoxy-7-phosphoheptulonate synthase activity"/>
    <property type="evidence" value="ECO:0007669"/>
    <property type="project" value="UniProtKB-EC"/>
</dbReference>
<evidence type="ECO:0000256" key="1">
    <source>
        <dbReference type="ARBA" id="ARBA00003726"/>
    </source>
</evidence>
<comment type="function">
    <text evidence="1 8">Stereospecific condensation of phosphoenolpyruvate (PEP) and D-erythrose-4-phosphate (E4P) giving rise to 3-deoxy-D-arabino-heptulosonate-7-phosphate (DAHP).</text>
</comment>
<name>A0ABY5GR60_9GAMM</name>
<evidence type="ECO:0000256" key="2">
    <source>
        <dbReference type="ARBA" id="ARBA00004688"/>
    </source>
</evidence>
<dbReference type="Proteomes" id="UP001057998">
    <property type="component" value="Chromosome 2"/>
</dbReference>
<reference evidence="10" key="1">
    <citation type="submission" date="2022-07" db="EMBL/GenBank/DDBJ databases">
        <title>Genome sequencing of Photobacterium atrarenae GJH2-4.</title>
        <authorList>
            <person name="Park S.-J."/>
        </authorList>
    </citation>
    <scope>NUCLEOTIDE SEQUENCE</scope>
    <source>
        <strain evidence="10">GJH2-4</strain>
    </source>
</reference>
<keyword evidence="11" id="KW-1185">Reference proteome</keyword>
<dbReference type="PANTHER" id="PTHR21225:SF6">
    <property type="entry name" value="PHOSPHO-2-DEHYDRO-3-DEOXYHEPTONATE ALDOLASE, TRP-SENSITIVE"/>
    <property type="match status" value="1"/>
</dbReference>
<dbReference type="PIRSF" id="PIRSF001361">
    <property type="entry name" value="DAHP_synthase"/>
    <property type="match status" value="1"/>
</dbReference>
<evidence type="ECO:0000256" key="4">
    <source>
        <dbReference type="ARBA" id="ARBA00022605"/>
    </source>
</evidence>
<accession>A0ABY5GR60</accession>
<dbReference type="EMBL" id="CP101509">
    <property type="protein sequence ID" value="UTV30748.1"/>
    <property type="molecule type" value="Genomic_DNA"/>
</dbReference>
<organism evidence="10 11">
    <name type="scientific">Photobacterium atrarenae</name>
    <dbReference type="NCBI Taxonomy" id="865757"/>
    <lineage>
        <taxon>Bacteria</taxon>
        <taxon>Pseudomonadati</taxon>
        <taxon>Pseudomonadota</taxon>
        <taxon>Gammaproteobacteria</taxon>
        <taxon>Vibrionales</taxon>
        <taxon>Vibrionaceae</taxon>
        <taxon>Photobacterium</taxon>
    </lineage>
</organism>
<dbReference type="InterPro" id="IPR013785">
    <property type="entry name" value="Aldolase_TIM"/>
</dbReference>
<sequence>MQMLRKVMRSTAVEPLPYVEDLQGDIALDHSSEQLIAEKRQAISNVLRGDDNRLMLIVGPCSIHDPVAGLEYAARLAELQHDYHDQLLIVMRTYFEKPRTRVGWKGLVVDPDLDGSHNMAKGLRIARQFLRDVIQLELATATEFLDTTVYPYISDLICWGAIGARTTESQIHRQMASGLPCPVGFKNGTDGNVNIAIDAIHAASASHHLCVSGLRNGPQMVMTGGNPDGHVILRGGKTPNYSSEDVVTVTQQLEASQLSPRLVVDCSHGNSLKVALNQLSVADNLARQLIDGEQYIAGVMAESFLVGESQKLGGQPLRFGQSITDACLGWDDTRKLIDTLANAKEIALSRQFSTVA</sequence>
<dbReference type="SUPFAM" id="SSF51569">
    <property type="entry name" value="Aldolase"/>
    <property type="match status" value="1"/>
</dbReference>
<dbReference type="Pfam" id="PF00793">
    <property type="entry name" value="DAHP_synth_1"/>
    <property type="match status" value="1"/>
</dbReference>
<evidence type="ECO:0000256" key="7">
    <source>
        <dbReference type="ARBA" id="ARBA00047508"/>
    </source>
</evidence>
<dbReference type="NCBIfam" id="NF009395">
    <property type="entry name" value="PRK12755.1"/>
    <property type="match status" value="1"/>
</dbReference>
<dbReference type="PANTHER" id="PTHR21225">
    <property type="entry name" value="PHOSPHO-2-DEHYDRO-3-DEOXYHEPTONATE ALDOLASE DAHP SYNTHETASE"/>
    <property type="match status" value="1"/>
</dbReference>
<evidence type="ECO:0000256" key="3">
    <source>
        <dbReference type="ARBA" id="ARBA00007985"/>
    </source>
</evidence>
<comment type="pathway">
    <text evidence="2 8">Metabolic intermediate biosynthesis; chorismate biosynthesis; chorismate from D-erythrose 4-phosphate and phosphoenolpyruvate: step 1/7.</text>
</comment>
<dbReference type="InterPro" id="IPR006218">
    <property type="entry name" value="DAHP1/KDSA"/>
</dbReference>
<evidence type="ECO:0000256" key="6">
    <source>
        <dbReference type="ARBA" id="ARBA00023141"/>
    </source>
</evidence>
<evidence type="ECO:0000256" key="5">
    <source>
        <dbReference type="ARBA" id="ARBA00022679"/>
    </source>
</evidence>
<dbReference type="Gene3D" id="3.20.20.70">
    <property type="entry name" value="Aldolase class I"/>
    <property type="match status" value="1"/>
</dbReference>
<evidence type="ECO:0000259" key="9">
    <source>
        <dbReference type="Pfam" id="PF00793"/>
    </source>
</evidence>
<keyword evidence="5 8" id="KW-0808">Transferase</keyword>